<evidence type="ECO:0000256" key="4">
    <source>
        <dbReference type="ARBA" id="ARBA00022825"/>
    </source>
</evidence>
<dbReference type="Gene3D" id="3.90.226.10">
    <property type="entry name" value="2-enoyl-CoA Hydratase, Chain A, domain 1"/>
    <property type="match status" value="1"/>
</dbReference>
<dbReference type="Gene3D" id="2.30.42.10">
    <property type="match status" value="1"/>
</dbReference>
<dbReference type="EMBL" id="FMXR01000018">
    <property type="protein sequence ID" value="SDB30847.1"/>
    <property type="molecule type" value="Genomic_DNA"/>
</dbReference>
<dbReference type="InterPro" id="IPR029045">
    <property type="entry name" value="ClpP/crotonase-like_dom_sf"/>
</dbReference>
<keyword evidence="2 5" id="KW-0645">Protease</keyword>
<name>A0A1G6CD93_EUBOX</name>
<evidence type="ECO:0000256" key="7">
    <source>
        <dbReference type="SAM" id="Phobius"/>
    </source>
</evidence>
<dbReference type="InterPro" id="IPR001478">
    <property type="entry name" value="PDZ"/>
</dbReference>
<dbReference type="GO" id="GO:0004175">
    <property type="term" value="F:endopeptidase activity"/>
    <property type="evidence" value="ECO:0007669"/>
    <property type="project" value="TreeGrafter"/>
</dbReference>
<dbReference type="OrthoDB" id="9812068at2"/>
<feature type="transmembrane region" description="Helical" evidence="7">
    <location>
        <begin position="48"/>
        <end position="73"/>
    </location>
</feature>
<keyword evidence="4 5" id="KW-0720">Serine protease</keyword>
<keyword evidence="3 5" id="KW-0378">Hydrolase</keyword>
<evidence type="ECO:0000313" key="9">
    <source>
        <dbReference type="EMBL" id="SDB30847.1"/>
    </source>
</evidence>
<dbReference type="RefSeq" id="WP_090174483.1">
    <property type="nucleotide sequence ID" value="NZ_FMXR01000018.1"/>
</dbReference>
<evidence type="ECO:0000313" key="10">
    <source>
        <dbReference type="Proteomes" id="UP000199228"/>
    </source>
</evidence>
<dbReference type="Pfam" id="PF13180">
    <property type="entry name" value="PDZ_2"/>
    <property type="match status" value="1"/>
</dbReference>
<dbReference type="PROSITE" id="PS50106">
    <property type="entry name" value="PDZ"/>
    <property type="match status" value="1"/>
</dbReference>
<evidence type="ECO:0000256" key="1">
    <source>
        <dbReference type="ARBA" id="ARBA00009179"/>
    </source>
</evidence>
<reference evidence="9 10" key="1">
    <citation type="submission" date="2016-10" db="EMBL/GenBank/DDBJ databases">
        <authorList>
            <person name="de Groot N.N."/>
        </authorList>
    </citation>
    <scope>NUCLEOTIDE SEQUENCE [LARGE SCALE GENOMIC DNA]</scope>
    <source>
        <strain evidence="9 10">DSM 3217</strain>
    </source>
</reference>
<organism evidence="9 10">
    <name type="scientific">Eubacterium oxidoreducens</name>
    <dbReference type="NCBI Taxonomy" id="1732"/>
    <lineage>
        <taxon>Bacteria</taxon>
        <taxon>Bacillati</taxon>
        <taxon>Bacillota</taxon>
        <taxon>Clostridia</taxon>
        <taxon>Eubacteriales</taxon>
        <taxon>Eubacteriaceae</taxon>
        <taxon>Eubacterium</taxon>
    </lineage>
</organism>
<protein>
    <submittedName>
        <fullName evidence="9">Carboxyl-terminal processing protease</fullName>
    </submittedName>
</protein>
<gene>
    <name evidence="9" type="ORF">SAMN02910417_02284</name>
</gene>
<dbReference type="PANTHER" id="PTHR32060">
    <property type="entry name" value="TAIL-SPECIFIC PROTEASE"/>
    <property type="match status" value="1"/>
</dbReference>
<dbReference type="Gene3D" id="3.30.750.44">
    <property type="match status" value="1"/>
</dbReference>
<dbReference type="InterPro" id="IPR004447">
    <property type="entry name" value="Peptidase_S41A"/>
</dbReference>
<evidence type="ECO:0000256" key="2">
    <source>
        <dbReference type="ARBA" id="ARBA00022670"/>
    </source>
</evidence>
<feature type="region of interest" description="Disordered" evidence="6">
    <location>
        <begin position="1"/>
        <end position="28"/>
    </location>
</feature>
<dbReference type="SMART" id="SM00228">
    <property type="entry name" value="PDZ"/>
    <property type="match status" value="1"/>
</dbReference>
<dbReference type="InterPro" id="IPR036034">
    <property type="entry name" value="PDZ_sf"/>
</dbReference>
<keyword evidence="7" id="KW-0812">Transmembrane</keyword>
<dbReference type="GO" id="GO:0030288">
    <property type="term" value="C:outer membrane-bounded periplasmic space"/>
    <property type="evidence" value="ECO:0007669"/>
    <property type="project" value="TreeGrafter"/>
</dbReference>
<comment type="similarity">
    <text evidence="1 5">Belongs to the peptidase S41A family.</text>
</comment>
<dbReference type="NCBIfam" id="TIGR00225">
    <property type="entry name" value="prc"/>
    <property type="match status" value="1"/>
</dbReference>
<keyword evidence="7" id="KW-1133">Transmembrane helix</keyword>
<dbReference type="GO" id="GO:0006508">
    <property type="term" value="P:proteolysis"/>
    <property type="evidence" value="ECO:0007669"/>
    <property type="project" value="UniProtKB-KW"/>
</dbReference>
<dbReference type="SUPFAM" id="SSF52096">
    <property type="entry name" value="ClpP/crotonase"/>
    <property type="match status" value="1"/>
</dbReference>
<dbReference type="PANTHER" id="PTHR32060:SF30">
    <property type="entry name" value="CARBOXY-TERMINAL PROCESSING PROTEASE CTPA"/>
    <property type="match status" value="1"/>
</dbReference>
<dbReference type="GO" id="GO:0008236">
    <property type="term" value="F:serine-type peptidase activity"/>
    <property type="evidence" value="ECO:0007669"/>
    <property type="project" value="UniProtKB-KW"/>
</dbReference>
<keyword evidence="10" id="KW-1185">Reference proteome</keyword>
<dbReference type="Pfam" id="PF03572">
    <property type="entry name" value="Peptidase_S41"/>
    <property type="match status" value="1"/>
</dbReference>
<dbReference type="SMART" id="SM00245">
    <property type="entry name" value="TSPc"/>
    <property type="match status" value="1"/>
</dbReference>
<dbReference type="AlphaFoldDB" id="A0A1G6CD93"/>
<proteinExistence type="inferred from homology"/>
<dbReference type="STRING" id="1732.SAMN02910417_02284"/>
<dbReference type="InterPro" id="IPR005151">
    <property type="entry name" value="Tail-specific_protease"/>
</dbReference>
<accession>A0A1G6CD93</accession>
<dbReference type="CDD" id="cd07560">
    <property type="entry name" value="Peptidase_S41_CPP"/>
    <property type="match status" value="1"/>
</dbReference>
<dbReference type="Proteomes" id="UP000199228">
    <property type="component" value="Unassembled WGS sequence"/>
</dbReference>
<feature type="domain" description="PDZ" evidence="8">
    <location>
        <begin position="156"/>
        <end position="252"/>
    </location>
</feature>
<evidence type="ECO:0000256" key="6">
    <source>
        <dbReference type="SAM" id="MobiDB-lite"/>
    </source>
</evidence>
<sequence length="459" mass="50330">MFGKKENTNKIEEAKEETQPVELPMEEAQPDAEELAIREMVGRSMKKIGFAQGIMLGVVIAIAASMVTGLLVMKTGNLGPFQLAEAGTTSEEDSDSSSDSSILDTATQQKLEVLYKYLNQYYYEDLDVDDLQEGLFAGLLEGAGDTYTRYYTAEEYEELQESTSGTFYGIGALLYQDETTKQVIIDKIYDGSGAQEAGLEVGDVIKSADGYKATSMELSDFVQHVRGEEGSMVELVISRDGEEMTLEVERKEVEEVSVTSQMLTDEIALITISEFTEVTTEQYEEEIASVKEQGAKAVIFDVRSNPGGTVSSVTEILDDILPEGTVVYTEDKDGERTDYTSDAENYLDMPMAVLVNGSSASAAEIFAGAIRDFDYGTLIGTTTYGKGIVQTILPFTDGSAIKLTTATYYTPSGECIHEKGITPDVELEYEYTGSDEEYEYTKDNQVAKAIKVLKKELAQ</sequence>
<evidence type="ECO:0000259" key="8">
    <source>
        <dbReference type="PROSITE" id="PS50106"/>
    </source>
</evidence>
<feature type="compositionally biased region" description="Basic and acidic residues" evidence="6">
    <location>
        <begin position="1"/>
        <end position="18"/>
    </location>
</feature>
<evidence type="ECO:0000256" key="5">
    <source>
        <dbReference type="RuleBase" id="RU004404"/>
    </source>
</evidence>
<keyword evidence="7" id="KW-0472">Membrane</keyword>
<dbReference type="GO" id="GO:0007165">
    <property type="term" value="P:signal transduction"/>
    <property type="evidence" value="ECO:0007669"/>
    <property type="project" value="TreeGrafter"/>
</dbReference>
<evidence type="ECO:0000256" key="3">
    <source>
        <dbReference type="ARBA" id="ARBA00022801"/>
    </source>
</evidence>
<dbReference type="SUPFAM" id="SSF50156">
    <property type="entry name" value="PDZ domain-like"/>
    <property type="match status" value="1"/>
</dbReference>